<name>A0AA38HV36_9CUCU</name>
<keyword evidence="2" id="KW-1185">Reference proteome</keyword>
<proteinExistence type="predicted"/>
<organism evidence="1 2">
    <name type="scientific">Zophobas morio</name>
    <dbReference type="NCBI Taxonomy" id="2755281"/>
    <lineage>
        <taxon>Eukaryota</taxon>
        <taxon>Metazoa</taxon>
        <taxon>Ecdysozoa</taxon>
        <taxon>Arthropoda</taxon>
        <taxon>Hexapoda</taxon>
        <taxon>Insecta</taxon>
        <taxon>Pterygota</taxon>
        <taxon>Neoptera</taxon>
        <taxon>Endopterygota</taxon>
        <taxon>Coleoptera</taxon>
        <taxon>Polyphaga</taxon>
        <taxon>Cucujiformia</taxon>
        <taxon>Tenebrionidae</taxon>
        <taxon>Zophobas</taxon>
    </lineage>
</organism>
<dbReference type="AlphaFoldDB" id="A0AA38HV36"/>
<comment type="caution">
    <text evidence="1">The sequence shown here is derived from an EMBL/GenBank/DDBJ whole genome shotgun (WGS) entry which is preliminary data.</text>
</comment>
<evidence type="ECO:0000313" key="1">
    <source>
        <dbReference type="EMBL" id="KAJ3644026.1"/>
    </source>
</evidence>
<dbReference type="Proteomes" id="UP001168821">
    <property type="component" value="Unassembled WGS sequence"/>
</dbReference>
<dbReference type="EMBL" id="JALNTZ010000008">
    <property type="protein sequence ID" value="KAJ3644026.1"/>
    <property type="molecule type" value="Genomic_DNA"/>
</dbReference>
<evidence type="ECO:0000313" key="2">
    <source>
        <dbReference type="Proteomes" id="UP001168821"/>
    </source>
</evidence>
<protein>
    <submittedName>
        <fullName evidence="1">Uncharacterized protein</fullName>
    </submittedName>
</protein>
<accession>A0AA38HV36</accession>
<reference evidence="1" key="1">
    <citation type="journal article" date="2023" name="G3 (Bethesda)">
        <title>Whole genome assemblies of Zophobas morio and Tenebrio molitor.</title>
        <authorList>
            <person name="Kaur S."/>
            <person name="Stinson S.A."/>
            <person name="diCenzo G.C."/>
        </authorList>
    </citation>
    <scope>NUCLEOTIDE SEQUENCE</scope>
    <source>
        <strain evidence="1">QUZm001</strain>
    </source>
</reference>
<gene>
    <name evidence="1" type="ORF">Zmor_026702</name>
</gene>
<sequence>MFNSSFMGNYRQDEFEVITIIYKREDGDNLPEAGQTLQLDNEHMTVSRLGTVLIEFLGSTCLKIPKFCPQHHISMTGKLLKSRQKLLSVKYLNAKALYN</sequence>